<keyword evidence="6" id="KW-1185">Reference proteome</keyword>
<organism evidence="5">
    <name type="scientific">Darwinula stevensoni</name>
    <dbReference type="NCBI Taxonomy" id="69355"/>
    <lineage>
        <taxon>Eukaryota</taxon>
        <taxon>Metazoa</taxon>
        <taxon>Ecdysozoa</taxon>
        <taxon>Arthropoda</taxon>
        <taxon>Crustacea</taxon>
        <taxon>Oligostraca</taxon>
        <taxon>Ostracoda</taxon>
        <taxon>Podocopa</taxon>
        <taxon>Podocopida</taxon>
        <taxon>Darwinulocopina</taxon>
        <taxon>Darwinuloidea</taxon>
        <taxon>Darwinulidae</taxon>
        <taxon>Darwinula</taxon>
    </lineage>
</organism>
<sequence>MQYWAFILFITPGCFAAVVPKAENHIPWSSGVLAQLHPEEGIEGSNGRYIFENGQDIKLFCTVTEAGLNEGLNISDLRLETPSGDIVKPNSTSNNVTVSFIIANASANDSELESWRCWSKQMKVLICTWSIPKNPVWTDYVFYIQTDGKKMAECRRKNATVDGKAICEWSKNGTPPYNPGETDMNITVAAKNPFGNAIFIYPFDHYRNIKIDMLDDVAVGELGEETLDVTWNIPGNMEYYNVSIVHNIRWIHEWKDELQYANVVNYTIQGNSLRMSWNYTLTGLIPNTDYKVEIRAIVDGAEFSDLWSNSSMVEGKTKSKVPDRSPDVPPGSFYVKRNDDGLRDIHIYWIPLSEWEHYGDNFTYRVEGQEISSPGKELQPTSMTETSATFKNLSAESFYKFYIVSSNELGMAPPRSSIDVDKEEDRIPCPTIQTFQSDGEYILEWKALDEERTTNFTVFWCLSHPAWPTCDSSINWEVVPRNTTTFKLKSNESLKFAVSVNAESGGSGMGWEKTVFEPEADQNFPVAVVVIAVVLGMALVVTAALGGNRIFKKVDRSMMMMEKLLGPNTKSQSDPATKTQSQVQACVASSEEDTKYICVDLEDEENASKEEHDDDRFLGSDYDVSLDEGELMKKFDSIRMATLKKVQSIAYVQASALPAQKQASSLHLTTNSELEASPQGKGQEHRGESMQSAASCESPYVEVGALS</sequence>
<dbReference type="InterPro" id="IPR003961">
    <property type="entry name" value="FN3_dom"/>
</dbReference>
<dbReference type="Gene3D" id="2.60.40.10">
    <property type="entry name" value="Immunoglobulins"/>
    <property type="match status" value="3"/>
</dbReference>
<dbReference type="CDD" id="cd00063">
    <property type="entry name" value="FN3"/>
    <property type="match status" value="2"/>
</dbReference>
<name>A0A7R9ACJ0_9CRUS</name>
<accession>A0A7R9ACJ0</accession>
<evidence type="ECO:0000313" key="6">
    <source>
        <dbReference type="Proteomes" id="UP000677054"/>
    </source>
</evidence>
<dbReference type="EMBL" id="LR903242">
    <property type="protein sequence ID" value="CAD7251677.1"/>
    <property type="molecule type" value="Genomic_DNA"/>
</dbReference>
<dbReference type="PROSITE" id="PS50853">
    <property type="entry name" value="FN3"/>
    <property type="match status" value="1"/>
</dbReference>
<dbReference type="SUPFAM" id="SSF49265">
    <property type="entry name" value="Fibronectin type III"/>
    <property type="match status" value="2"/>
</dbReference>
<proteinExistence type="predicted"/>
<dbReference type="OrthoDB" id="6381660at2759"/>
<keyword evidence="3" id="KW-0732">Signal</keyword>
<feature type="signal peptide" evidence="3">
    <location>
        <begin position="1"/>
        <end position="16"/>
    </location>
</feature>
<keyword evidence="2" id="KW-1133">Transmembrane helix</keyword>
<dbReference type="Proteomes" id="UP000677054">
    <property type="component" value="Unassembled WGS sequence"/>
</dbReference>
<gene>
    <name evidence="5" type="ORF">DSTB1V02_LOCUS11439</name>
</gene>
<reference evidence="5" key="1">
    <citation type="submission" date="2020-11" db="EMBL/GenBank/DDBJ databases">
        <authorList>
            <person name="Tran Van P."/>
        </authorList>
    </citation>
    <scope>NUCLEOTIDE SEQUENCE</scope>
</reference>
<feature type="compositionally biased region" description="Polar residues" evidence="1">
    <location>
        <begin position="661"/>
        <end position="674"/>
    </location>
</feature>
<dbReference type="InterPro" id="IPR013783">
    <property type="entry name" value="Ig-like_fold"/>
</dbReference>
<dbReference type="EMBL" id="CAJPEV010003725">
    <property type="protein sequence ID" value="CAG0900415.1"/>
    <property type="molecule type" value="Genomic_DNA"/>
</dbReference>
<evidence type="ECO:0000256" key="1">
    <source>
        <dbReference type="SAM" id="MobiDB-lite"/>
    </source>
</evidence>
<keyword evidence="2" id="KW-0472">Membrane</keyword>
<dbReference type="SMART" id="SM00060">
    <property type="entry name" value="FN3"/>
    <property type="match status" value="2"/>
</dbReference>
<feature type="region of interest" description="Disordered" evidence="1">
    <location>
        <begin position="661"/>
        <end position="707"/>
    </location>
</feature>
<dbReference type="InterPro" id="IPR036116">
    <property type="entry name" value="FN3_sf"/>
</dbReference>
<evidence type="ECO:0000313" key="5">
    <source>
        <dbReference type="EMBL" id="CAD7251677.1"/>
    </source>
</evidence>
<feature type="transmembrane region" description="Helical" evidence="2">
    <location>
        <begin position="524"/>
        <end position="551"/>
    </location>
</feature>
<feature type="chain" id="PRO_5036209799" description="Fibronectin type-III domain-containing protein" evidence="3">
    <location>
        <begin position="17"/>
        <end position="707"/>
    </location>
</feature>
<evidence type="ECO:0000259" key="4">
    <source>
        <dbReference type="PROSITE" id="PS50853"/>
    </source>
</evidence>
<dbReference type="AlphaFoldDB" id="A0A7R9ACJ0"/>
<feature type="domain" description="Fibronectin type-III" evidence="4">
    <location>
        <begin position="329"/>
        <end position="425"/>
    </location>
</feature>
<protein>
    <recommendedName>
        <fullName evidence="4">Fibronectin type-III domain-containing protein</fullName>
    </recommendedName>
</protein>
<keyword evidence="2" id="KW-0812">Transmembrane</keyword>
<evidence type="ECO:0000256" key="3">
    <source>
        <dbReference type="SAM" id="SignalP"/>
    </source>
</evidence>
<evidence type="ECO:0000256" key="2">
    <source>
        <dbReference type="SAM" id="Phobius"/>
    </source>
</evidence>
<dbReference type="Pfam" id="PF00041">
    <property type="entry name" value="fn3"/>
    <property type="match status" value="1"/>
</dbReference>